<protein>
    <submittedName>
        <fullName evidence="2">Uncharacterized protein</fullName>
    </submittedName>
</protein>
<comment type="caution">
    <text evidence="2">The sequence shown here is derived from an EMBL/GenBank/DDBJ whole genome shotgun (WGS) entry which is preliminary data.</text>
</comment>
<feature type="chain" id="PRO_5042774323" evidence="1">
    <location>
        <begin position="25"/>
        <end position="324"/>
    </location>
</feature>
<dbReference type="Proteomes" id="UP000675747">
    <property type="component" value="Unassembled WGS sequence"/>
</dbReference>
<dbReference type="EMBL" id="JAGQFT020000002">
    <property type="protein sequence ID" value="MBS7456071.1"/>
    <property type="molecule type" value="Genomic_DNA"/>
</dbReference>
<dbReference type="EMBL" id="JAGQFT010000359">
    <property type="protein sequence ID" value="MBR0564464.1"/>
    <property type="molecule type" value="Genomic_DNA"/>
</dbReference>
<dbReference type="AlphaFoldDB" id="A0A8J7VZ60"/>
<keyword evidence="4" id="KW-1185">Reference proteome</keyword>
<reference evidence="3 4" key="1">
    <citation type="journal article" date="2021" name="Microbiol. Resour. Announc.">
        <title>Draft Genome Sequence of Coralloluteibacterium stylophorae LMG 29479T.</title>
        <authorList>
            <person name="Karlyshev A.V."/>
            <person name="Kudryashova E.B."/>
            <person name="Ariskina E.V."/>
            <person name="Conroy A.P."/>
            <person name="Abidueva E.Y."/>
        </authorList>
    </citation>
    <scope>NUCLEOTIDE SEQUENCE [LARGE SCALE GENOMIC DNA]</scope>
    <source>
        <strain evidence="3 4">LMG 29479</strain>
    </source>
</reference>
<sequence length="324" mass="33277">MTTLPTSLLAAALALAGSTAPALAQTTATDTAVLPVWNHDSGKVEALLLLEPAEEESRLFDAPLPPLAPRPGLGLGASRTVGDGVRLRSSLEAEPMGNLALLCNGRSGLAATLGGLAEHCLLARMDDQSASGGRLGFEAQLERGDASVSIEAGVTRSRLQGAPLAGAATAGSSLPQWLSINPLSALPVDAQVRQDDLGARGVLQLGSDGWLEIGGTVARARLVPANDAAAALLPDQWDTTSVGVGAGYGAFSGSVIGRVTELPGQDDSFGSLGLGLSWRTPWQGRLSVGADNIVTRGKNPWSSTTGEETEDAGRVPYVRYQQDL</sequence>
<dbReference type="RefSeq" id="WP_211928280.1">
    <property type="nucleotide sequence ID" value="NZ_JAGQFT020000002.1"/>
</dbReference>
<evidence type="ECO:0000256" key="1">
    <source>
        <dbReference type="SAM" id="SignalP"/>
    </source>
</evidence>
<proteinExistence type="predicted"/>
<reference evidence="2" key="2">
    <citation type="submission" date="2021-04" db="EMBL/GenBank/DDBJ databases">
        <authorList>
            <person name="Karlyshev A.V."/>
        </authorList>
    </citation>
    <scope>NUCLEOTIDE SEQUENCE</scope>
    <source>
        <strain evidence="2">LMG 29479</strain>
    </source>
</reference>
<feature type="signal peptide" evidence="1">
    <location>
        <begin position="1"/>
        <end position="24"/>
    </location>
</feature>
<keyword evidence="1" id="KW-0732">Signal</keyword>
<gene>
    <name evidence="3" type="ORF">KB893_002835</name>
    <name evidence="2" type="ORF">KB893_18490</name>
</gene>
<name>A0A8J7VZ60_9GAMM</name>
<evidence type="ECO:0000313" key="3">
    <source>
        <dbReference type="EMBL" id="MBS7456071.1"/>
    </source>
</evidence>
<evidence type="ECO:0000313" key="4">
    <source>
        <dbReference type="Proteomes" id="UP000675747"/>
    </source>
</evidence>
<accession>A0A8J7VZ60</accession>
<organism evidence="2">
    <name type="scientific">Coralloluteibacterium stylophorae</name>
    <dbReference type="NCBI Taxonomy" id="1776034"/>
    <lineage>
        <taxon>Bacteria</taxon>
        <taxon>Pseudomonadati</taxon>
        <taxon>Pseudomonadota</taxon>
        <taxon>Gammaproteobacteria</taxon>
        <taxon>Lysobacterales</taxon>
        <taxon>Lysobacteraceae</taxon>
        <taxon>Coralloluteibacterium</taxon>
    </lineage>
</organism>
<evidence type="ECO:0000313" key="2">
    <source>
        <dbReference type="EMBL" id="MBR0564464.1"/>
    </source>
</evidence>